<dbReference type="Proteomes" id="UP000727407">
    <property type="component" value="Unassembled WGS sequence"/>
</dbReference>
<gene>
    <name evidence="1" type="ORF">DAT39_000149</name>
</gene>
<keyword evidence="2" id="KW-1185">Reference proteome</keyword>
<dbReference type="EMBL" id="QNUK01000001">
    <property type="protein sequence ID" value="KAF5910169.1"/>
    <property type="molecule type" value="Genomic_DNA"/>
</dbReference>
<evidence type="ECO:0000313" key="1">
    <source>
        <dbReference type="EMBL" id="KAF5910169.1"/>
    </source>
</evidence>
<evidence type="ECO:0000313" key="2">
    <source>
        <dbReference type="Proteomes" id="UP000727407"/>
    </source>
</evidence>
<accession>A0A8J4XK87</accession>
<dbReference type="AlphaFoldDB" id="A0A8J4XK87"/>
<sequence length="66" mass="7608">MTKQLWKIAIGKCRVDCRDLNCTVVCCPLGVWRRLRVHLPYLTHFDSTRSFNTQHPETGLACICSD</sequence>
<reference evidence="1" key="1">
    <citation type="submission" date="2020-07" db="EMBL/GenBank/DDBJ databases">
        <title>Clarias magur genome sequencing, assembly and annotation.</title>
        <authorList>
            <person name="Kushwaha B."/>
            <person name="Kumar R."/>
            <person name="Das P."/>
            <person name="Joshi C.G."/>
            <person name="Kumar D."/>
            <person name="Nagpure N.S."/>
            <person name="Pandey M."/>
            <person name="Agarwal S."/>
            <person name="Srivastava S."/>
            <person name="Singh M."/>
            <person name="Sahoo L."/>
            <person name="Jayasankar P."/>
            <person name="Meher P.K."/>
            <person name="Koringa P.G."/>
            <person name="Iquebal M.A."/>
            <person name="Das S.P."/>
            <person name="Bit A."/>
            <person name="Patnaik S."/>
            <person name="Patel N."/>
            <person name="Shah T.M."/>
            <person name="Hinsu A."/>
            <person name="Jena J.K."/>
        </authorList>
    </citation>
    <scope>NUCLEOTIDE SEQUENCE</scope>
    <source>
        <strain evidence="1">CIFAMagur01</strain>
        <tissue evidence="1">Testis</tissue>
    </source>
</reference>
<comment type="caution">
    <text evidence="1">The sequence shown here is derived from an EMBL/GenBank/DDBJ whole genome shotgun (WGS) entry which is preliminary data.</text>
</comment>
<protein>
    <submittedName>
        <fullName evidence="1">GTPase Era</fullName>
    </submittedName>
</protein>
<organism evidence="1 2">
    <name type="scientific">Clarias magur</name>
    <name type="common">Asian catfish</name>
    <name type="synonym">Macropteronotus magur</name>
    <dbReference type="NCBI Taxonomy" id="1594786"/>
    <lineage>
        <taxon>Eukaryota</taxon>
        <taxon>Metazoa</taxon>
        <taxon>Chordata</taxon>
        <taxon>Craniata</taxon>
        <taxon>Vertebrata</taxon>
        <taxon>Euteleostomi</taxon>
        <taxon>Actinopterygii</taxon>
        <taxon>Neopterygii</taxon>
        <taxon>Teleostei</taxon>
        <taxon>Ostariophysi</taxon>
        <taxon>Siluriformes</taxon>
        <taxon>Clariidae</taxon>
        <taxon>Clarias</taxon>
    </lineage>
</organism>
<proteinExistence type="predicted"/>
<name>A0A8J4XK87_CLAMG</name>